<dbReference type="PANTHER" id="PTHR33054:SF9">
    <property type="entry name" value="CCHC-TYPE DOMAIN-CONTAINING PROTEIN"/>
    <property type="match status" value="1"/>
</dbReference>
<sequence length="326" mass="37574">MSEQGILNFICQMTMAASAYKRRGNLDKATTITLVQGFTGQLKGWWDNFCTPSDRETILGAMKNENEEDAVATLIYTIIQHFVGDPNIFKDRAASQLANLYCPTMSDYRWYKDVFMSKITLREDGFQGFWKERFIGGLPKLFSEKVKSKLETHFGNPIPYPSLTYGQIHSIVIETGIQVCNDFKLQNKLRKESTTNRKEMGNFCQQYGVESIKAPNTTKRKMSNKENQNINNIQCILGTPFLSLLYPFSITTKGLETKVLGNIICFEFINPPRSRELNLLKEHSTSIINNKKKHINSLNKEIQYKKIEEQLQHTNIQKLLKNFKKK</sequence>
<keyword evidence="3" id="KW-1185">Reference proteome</keyword>
<evidence type="ECO:0000259" key="1">
    <source>
        <dbReference type="Pfam" id="PF24925"/>
    </source>
</evidence>
<dbReference type="Pfam" id="PF24925">
    <property type="entry name" value="DUF7746"/>
    <property type="match status" value="1"/>
</dbReference>
<dbReference type="Proteomes" id="UP000075243">
    <property type="component" value="Unassembled WGS sequence"/>
</dbReference>
<dbReference type="PANTHER" id="PTHR33054">
    <property type="entry name" value="CCHC-TYPE DOMAIN-CONTAINING PROTEIN"/>
    <property type="match status" value="1"/>
</dbReference>
<accession>A0A151RQ16</accession>
<dbReference type="AlphaFoldDB" id="A0A151RQ16"/>
<dbReference type="Gramene" id="C.cajan_30636.t">
    <property type="protein sequence ID" value="C.cajan_30636.t"/>
    <property type="gene ID" value="C.cajan_30636"/>
</dbReference>
<dbReference type="Pfam" id="PF22909">
    <property type="entry name" value="Caulimovir_coat_dom"/>
    <property type="match status" value="1"/>
</dbReference>
<protein>
    <recommendedName>
        <fullName evidence="1">DUF7746 domain-containing protein</fullName>
    </recommendedName>
</protein>
<dbReference type="InterPro" id="IPR056648">
    <property type="entry name" value="DUF7746"/>
</dbReference>
<dbReference type="OMA" id="INNIQCI"/>
<evidence type="ECO:0000313" key="2">
    <source>
        <dbReference type="EMBL" id="KYP44612.1"/>
    </source>
</evidence>
<reference evidence="2" key="1">
    <citation type="journal article" date="2012" name="Nat. Biotechnol.">
        <title>Draft genome sequence of pigeonpea (Cajanus cajan), an orphan legume crop of resource-poor farmers.</title>
        <authorList>
            <person name="Varshney R.K."/>
            <person name="Chen W."/>
            <person name="Li Y."/>
            <person name="Bharti A.K."/>
            <person name="Saxena R.K."/>
            <person name="Schlueter J.A."/>
            <person name="Donoghue M.T."/>
            <person name="Azam S."/>
            <person name="Fan G."/>
            <person name="Whaley A.M."/>
            <person name="Farmer A.D."/>
            <person name="Sheridan J."/>
            <person name="Iwata A."/>
            <person name="Tuteja R."/>
            <person name="Penmetsa R.V."/>
            <person name="Wu W."/>
            <person name="Upadhyaya H.D."/>
            <person name="Yang S.P."/>
            <person name="Shah T."/>
            <person name="Saxena K.B."/>
            <person name="Michael T."/>
            <person name="McCombie W.R."/>
            <person name="Yang B."/>
            <person name="Zhang G."/>
            <person name="Yang H."/>
            <person name="Wang J."/>
            <person name="Spillane C."/>
            <person name="Cook D.R."/>
            <person name="May G.D."/>
            <person name="Xu X."/>
            <person name="Jackson S.A."/>
        </authorList>
    </citation>
    <scope>NUCLEOTIDE SEQUENCE [LARGE SCALE GENOMIC DNA]</scope>
</reference>
<name>A0A151RQ16_CAJCA</name>
<feature type="domain" description="DUF7746" evidence="1">
    <location>
        <begin position="1"/>
        <end position="71"/>
    </location>
</feature>
<dbReference type="EMBL" id="KQ483620">
    <property type="protein sequence ID" value="KYP44612.1"/>
    <property type="molecule type" value="Genomic_DNA"/>
</dbReference>
<proteinExistence type="predicted"/>
<organism evidence="2 3">
    <name type="scientific">Cajanus cajan</name>
    <name type="common">Pigeon pea</name>
    <name type="synonym">Cajanus indicus</name>
    <dbReference type="NCBI Taxonomy" id="3821"/>
    <lineage>
        <taxon>Eukaryota</taxon>
        <taxon>Viridiplantae</taxon>
        <taxon>Streptophyta</taxon>
        <taxon>Embryophyta</taxon>
        <taxon>Tracheophyta</taxon>
        <taxon>Spermatophyta</taxon>
        <taxon>Magnoliopsida</taxon>
        <taxon>eudicotyledons</taxon>
        <taxon>Gunneridae</taxon>
        <taxon>Pentapetalae</taxon>
        <taxon>rosids</taxon>
        <taxon>fabids</taxon>
        <taxon>Fabales</taxon>
        <taxon>Fabaceae</taxon>
        <taxon>Papilionoideae</taxon>
        <taxon>50 kb inversion clade</taxon>
        <taxon>NPAAA clade</taxon>
        <taxon>indigoferoid/millettioid clade</taxon>
        <taxon>Phaseoleae</taxon>
        <taxon>Cajanus</taxon>
    </lineage>
</organism>
<gene>
    <name evidence="2" type="ORF">KK1_033894</name>
</gene>
<evidence type="ECO:0000313" key="3">
    <source>
        <dbReference type="Proteomes" id="UP000075243"/>
    </source>
</evidence>